<accession>A0ABS0N475</accession>
<organism evidence="1 2">
    <name type="scientific">Aurantiacibacter sediminis</name>
    <dbReference type="NCBI Taxonomy" id="2793064"/>
    <lineage>
        <taxon>Bacteria</taxon>
        <taxon>Pseudomonadati</taxon>
        <taxon>Pseudomonadota</taxon>
        <taxon>Alphaproteobacteria</taxon>
        <taxon>Sphingomonadales</taxon>
        <taxon>Erythrobacteraceae</taxon>
        <taxon>Aurantiacibacter</taxon>
    </lineage>
</organism>
<proteinExistence type="predicted"/>
<dbReference type="RefSeq" id="WP_197921394.1">
    <property type="nucleotide sequence ID" value="NZ_CAWPTA010000007.1"/>
</dbReference>
<dbReference type="EMBL" id="JAEANY010000002">
    <property type="protein sequence ID" value="MBH5322713.1"/>
    <property type="molecule type" value="Genomic_DNA"/>
</dbReference>
<dbReference type="Proteomes" id="UP000602442">
    <property type="component" value="Unassembled WGS sequence"/>
</dbReference>
<name>A0ABS0N475_9SPHN</name>
<protein>
    <recommendedName>
        <fullName evidence="3">DUF2336 domain-containing protein</fullName>
    </recommendedName>
</protein>
<evidence type="ECO:0000313" key="2">
    <source>
        <dbReference type="Proteomes" id="UP000602442"/>
    </source>
</evidence>
<comment type="caution">
    <text evidence="1">The sequence shown here is derived from an EMBL/GenBank/DDBJ whole genome shotgun (WGS) entry which is preliminary data.</text>
</comment>
<evidence type="ECO:0008006" key="3">
    <source>
        <dbReference type="Google" id="ProtNLM"/>
    </source>
</evidence>
<sequence length="319" mass="34757">MSEQNAPDKSASSVEITLKRELAHGDVIIATAPPILRHLLANVDQALFSDQVIATIRGMMLHLAQQMLANLADVRGISNRAEFIEQSLDEIASALLDETDFLSHAHAITVEATLADRLSRRSGIDPVLSPVLQELVSSTEDQVATGAMHALAAQARFMQQQGRMALPLHELPHDLFERAMQIFREHTAADGEDAAKAEKAMCDAYDPDQRRVAKFIRLVSGMQHRANRALAVDNAGLSIFVTAVSMAADINRDTVIMSLGEAQCARLALSLRAAGLNQSAVEEQFLYLHPEITLPDGFDTIRPDRAVAMLNDAQDEGAH</sequence>
<keyword evidence="2" id="KW-1185">Reference proteome</keyword>
<evidence type="ECO:0000313" key="1">
    <source>
        <dbReference type="EMBL" id="MBH5322713.1"/>
    </source>
</evidence>
<reference evidence="1 2" key="1">
    <citation type="submission" date="2020-11" db="EMBL/GenBank/DDBJ databases">
        <title>Erythrobacter sediminis sp. nov., a marine bacterium from a tidal flat of Garorim Bay.</title>
        <authorList>
            <person name="Kim D."/>
            <person name="Yoo Y."/>
            <person name="Kim J.-J."/>
        </authorList>
    </citation>
    <scope>NUCLEOTIDE SEQUENCE [LARGE SCALE GENOMIC DNA]</scope>
    <source>
        <strain evidence="1 2">JGD-13</strain>
    </source>
</reference>
<gene>
    <name evidence="1" type="ORF">I5L03_08955</name>
</gene>